<dbReference type="InterPro" id="IPR032160">
    <property type="entry name" value="DUF4996"/>
</dbReference>
<evidence type="ECO:0000313" key="4">
    <source>
        <dbReference type="Proteomes" id="UP000199572"/>
    </source>
</evidence>
<evidence type="ECO:0000256" key="1">
    <source>
        <dbReference type="SAM" id="SignalP"/>
    </source>
</evidence>
<gene>
    <name evidence="3" type="ORF">SAMN04488023_11712</name>
</gene>
<feature type="signal peptide" evidence="1">
    <location>
        <begin position="1"/>
        <end position="24"/>
    </location>
</feature>
<dbReference type="GO" id="GO:0070291">
    <property type="term" value="P:N-acylethanolamine metabolic process"/>
    <property type="evidence" value="ECO:0007669"/>
    <property type="project" value="TreeGrafter"/>
</dbReference>
<feature type="domain" description="GP-PDE" evidence="2">
    <location>
        <begin position="42"/>
        <end position="302"/>
    </location>
</feature>
<name>A0A1H9S821_9SPHI</name>
<dbReference type="RefSeq" id="WP_090885422.1">
    <property type="nucleotide sequence ID" value="NZ_FOGG01000017.1"/>
</dbReference>
<evidence type="ECO:0000259" key="2">
    <source>
        <dbReference type="PROSITE" id="PS51704"/>
    </source>
</evidence>
<keyword evidence="1" id="KW-0732">Signal</keyword>
<dbReference type="GO" id="GO:0008889">
    <property type="term" value="F:glycerophosphodiester phosphodiesterase activity"/>
    <property type="evidence" value="ECO:0007669"/>
    <property type="project" value="TreeGrafter"/>
</dbReference>
<reference evidence="3 4" key="1">
    <citation type="submission" date="2016-10" db="EMBL/GenBank/DDBJ databases">
        <authorList>
            <person name="de Groot N.N."/>
        </authorList>
    </citation>
    <scope>NUCLEOTIDE SEQUENCE [LARGE SCALE GENOMIC DNA]</scope>
    <source>
        <strain evidence="3 4">DSM 18610</strain>
    </source>
</reference>
<dbReference type="STRING" id="390241.SAMN04488023_11712"/>
<accession>A0A1H9S821</accession>
<dbReference type="GO" id="GO:0006580">
    <property type="term" value="P:ethanolamine metabolic process"/>
    <property type="evidence" value="ECO:0007669"/>
    <property type="project" value="TreeGrafter"/>
</dbReference>
<dbReference type="PROSITE" id="PS51704">
    <property type="entry name" value="GP_PDE"/>
    <property type="match status" value="1"/>
</dbReference>
<dbReference type="Pfam" id="PF16387">
    <property type="entry name" value="DUF4996"/>
    <property type="match status" value="1"/>
</dbReference>
<dbReference type="PANTHER" id="PTHR46320:SF1">
    <property type="entry name" value="GLYCEROPHOSPHODIESTER PHOSPHODIESTERASE 1"/>
    <property type="match status" value="1"/>
</dbReference>
<organism evidence="3 4">
    <name type="scientific">Pedobacter rhizosphaerae</name>
    <dbReference type="NCBI Taxonomy" id="390241"/>
    <lineage>
        <taxon>Bacteria</taxon>
        <taxon>Pseudomonadati</taxon>
        <taxon>Bacteroidota</taxon>
        <taxon>Sphingobacteriia</taxon>
        <taxon>Sphingobacteriales</taxon>
        <taxon>Sphingobacteriaceae</taxon>
        <taxon>Pedobacter</taxon>
    </lineage>
</organism>
<dbReference type="Proteomes" id="UP000199572">
    <property type="component" value="Unassembled WGS sequence"/>
</dbReference>
<dbReference type="SUPFAM" id="SSF51695">
    <property type="entry name" value="PLC-like phosphodiesterases"/>
    <property type="match status" value="1"/>
</dbReference>
<dbReference type="GO" id="GO:0006644">
    <property type="term" value="P:phospholipid metabolic process"/>
    <property type="evidence" value="ECO:0007669"/>
    <property type="project" value="TreeGrafter"/>
</dbReference>
<dbReference type="AlphaFoldDB" id="A0A1H9S821"/>
<dbReference type="EMBL" id="FOGG01000017">
    <property type="protein sequence ID" value="SER81111.1"/>
    <property type="molecule type" value="Genomic_DNA"/>
</dbReference>
<evidence type="ECO:0000313" key="3">
    <source>
        <dbReference type="EMBL" id="SER81111.1"/>
    </source>
</evidence>
<dbReference type="Gene3D" id="3.20.20.190">
    <property type="entry name" value="Phosphatidylinositol (PI) phosphodiesterase"/>
    <property type="match status" value="1"/>
</dbReference>
<dbReference type="GO" id="GO:0005886">
    <property type="term" value="C:plasma membrane"/>
    <property type="evidence" value="ECO:0007669"/>
    <property type="project" value="TreeGrafter"/>
</dbReference>
<dbReference type="InterPro" id="IPR030395">
    <property type="entry name" value="GP_PDE_dom"/>
</dbReference>
<sequence>MIKNSPFSFLLLGALICTAIGAFAQQPDQKLASIFQKNKKEILVAAHRGDWRNAPENSMQALLNSIEKGFDIMELDVKMTRDSQMVVMHDNTIDRSTNGKGKVSDYALADLQKFRLKNGLGRATHHGIPTLKEMMIAAKGKIIINVDKGNDHLKEVFQILQETGTLNEAIVNVGDNINYELLKRQEAIPEQAYLMVVVNMKRADAMPIMNSYQPNLKSIIQPIFDTDTIQNLNLLPEVAKKQVLWLNSLWPSLNGGHDDDLAVDENKKVESWGWLIDKKPAILQTDRPTELLLYLKKEGFHQ</sequence>
<feature type="chain" id="PRO_5011480614" evidence="1">
    <location>
        <begin position="25"/>
        <end position="302"/>
    </location>
</feature>
<keyword evidence="4" id="KW-1185">Reference proteome</keyword>
<protein>
    <submittedName>
        <fullName evidence="3">Glycerophosphoryl diester phosphodiesterase</fullName>
    </submittedName>
</protein>
<dbReference type="OrthoDB" id="384721at2"/>
<dbReference type="Pfam" id="PF03009">
    <property type="entry name" value="GDPD"/>
    <property type="match status" value="1"/>
</dbReference>
<dbReference type="InterPro" id="IPR017946">
    <property type="entry name" value="PLC-like_Pdiesterase_TIM-brl"/>
</dbReference>
<dbReference type="PANTHER" id="PTHR46320">
    <property type="entry name" value="GLYCEROPHOSPHODIESTER PHOSPHODIESTERASE 1"/>
    <property type="match status" value="1"/>
</dbReference>
<proteinExistence type="predicted"/>
<dbReference type="CDD" id="cd08566">
    <property type="entry name" value="GDPD_AtGDE_like"/>
    <property type="match status" value="1"/>
</dbReference>